<dbReference type="Proteomes" id="UP000799755">
    <property type="component" value="Unassembled WGS sequence"/>
</dbReference>
<reference evidence="1" key="1">
    <citation type="journal article" date="2020" name="Stud. Mycol.">
        <title>101 Dothideomycetes genomes: a test case for predicting lifestyles and emergence of pathogens.</title>
        <authorList>
            <person name="Haridas S."/>
            <person name="Albert R."/>
            <person name="Binder M."/>
            <person name="Bloem J."/>
            <person name="Labutti K."/>
            <person name="Salamov A."/>
            <person name="Andreopoulos B."/>
            <person name="Baker S."/>
            <person name="Barry K."/>
            <person name="Bills G."/>
            <person name="Bluhm B."/>
            <person name="Cannon C."/>
            <person name="Castanera R."/>
            <person name="Culley D."/>
            <person name="Daum C."/>
            <person name="Ezra D."/>
            <person name="Gonzalez J."/>
            <person name="Henrissat B."/>
            <person name="Kuo A."/>
            <person name="Liang C."/>
            <person name="Lipzen A."/>
            <person name="Lutzoni F."/>
            <person name="Magnuson J."/>
            <person name="Mondo S."/>
            <person name="Nolan M."/>
            <person name="Ohm R."/>
            <person name="Pangilinan J."/>
            <person name="Park H.-J."/>
            <person name="Ramirez L."/>
            <person name="Alfaro M."/>
            <person name="Sun H."/>
            <person name="Tritt A."/>
            <person name="Yoshinaga Y."/>
            <person name="Zwiers L.-H."/>
            <person name="Turgeon B."/>
            <person name="Goodwin S."/>
            <person name="Spatafora J."/>
            <person name="Crous P."/>
            <person name="Grigoriev I."/>
        </authorList>
    </citation>
    <scope>NUCLEOTIDE SEQUENCE</scope>
    <source>
        <strain evidence="1">ATCC 200398</strain>
    </source>
</reference>
<evidence type="ECO:0000313" key="1">
    <source>
        <dbReference type="EMBL" id="KAF2465847.1"/>
    </source>
</evidence>
<proteinExistence type="predicted"/>
<sequence>MLGNEKKGEGEVMSSAWLAGSKMQHEASCIIGQCLYLSTYDDHLLRLFQVGYSFPTIRNAVSMQNALQNAFSAVFQPPCTYIIEIELLGHTRSRTFLGNCQYLIDLPWLKKLPAIVKIPYSFLYRVASLSCKLIAGGLDLGFHDRSTRALRNQLQPPWFSGLSTSYGVPKAKFYRITHCFINMRLLVVLNSILLKALTLSALNVSNLLGYTPAYTVSLENPRQGPEFINPQRALRVSLCNHVVKAREGVVDALYLAKIGYRKYGRVLRNFLARVLHLHILRVVEIETAAEDITGALEKARSCVNNWLEISKVRKSRVLYSQCFHCSSIANSTQATIINSRVGVQVLTITGSSKREALAETQPCYEHISKMFSMRMSPYLHLQVYLQNRTEGRATNHRSCTYHHSVEFYFATGHEIIPFQRSKALILAEICQLARTDIHTSKPAVPGSGHRWFCRVGFSSDLLRCTWKILAAAEESRFKDVLEALLPVHTLSTLNSSSIFNFTSRRSKCPTRQLPKTRTLNPNPAPWVPKDLEDFADLQRWPDTTAPEAFKVSGSVQMTHESNRWVPGSTPLISIKGFDMLSPDMESIILQDLSFNGRGFYVYISRGPYVIRELADPVVEKQPLRDIVEKNEHKHEKTFTYLYQMTDTEPTTLTVSETTDLKCSASFEVGGFAFAVEASFDRTNTKENSKSTTTEDSFTETTTINHESAFRYKTWQETTMTDELYGLDFALGSAVDKDGKKIGGIANAIWIEKNAIEELGNFSQTAKYRVVETAAKTKIWTSDSGGEGMLPIEPDGQNAGSRKKERKDTNRGEKNLDFLDTRVEDKEELQLELDTLLDPGLGTVVLWFCLFTLCNDLPTSPHYSPLPNCNGEYHDAFAVMLYAAEGHRGNLLGNSPLQYIQFLISIPITTSLGVLKAAIFVHESKR</sequence>
<organism evidence="1 2">
    <name type="scientific">Lindgomyces ingoldianus</name>
    <dbReference type="NCBI Taxonomy" id="673940"/>
    <lineage>
        <taxon>Eukaryota</taxon>
        <taxon>Fungi</taxon>
        <taxon>Dikarya</taxon>
        <taxon>Ascomycota</taxon>
        <taxon>Pezizomycotina</taxon>
        <taxon>Dothideomycetes</taxon>
        <taxon>Pleosporomycetidae</taxon>
        <taxon>Pleosporales</taxon>
        <taxon>Lindgomycetaceae</taxon>
        <taxon>Lindgomyces</taxon>
    </lineage>
</organism>
<protein>
    <submittedName>
        <fullName evidence="1">Uncharacterized protein</fullName>
    </submittedName>
</protein>
<gene>
    <name evidence="1" type="ORF">BDR25DRAFT_360002</name>
</gene>
<keyword evidence="2" id="KW-1185">Reference proteome</keyword>
<evidence type="ECO:0000313" key="2">
    <source>
        <dbReference type="Proteomes" id="UP000799755"/>
    </source>
</evidence>
<dbReference type="EMBL" id="MU003527">
    <property type="protein sequence ID" value="KAF2465847.1"/>
    <property type="molecule type" value="Genomic_DNA"/>
</dbReference>
<accession>A0ACB6QIA4</accession>
<name>A0ACB6QIA4_9PLEO</name>
<comment type="caution">
    <text evidence="1">The sequence shown here is derived from an EMBL/GenBank/DDBJ whole genome shotgun (WGS) entry which is preliminary data.</text>
</comment>